<dbReference type="Proteomes" id="UP000053766">
    <property type="component" value="Unassembled WGS sequence"/>
</dbReference>
<reference evidence="2 3" key="1">
    <citation type="submission" date="2013-11" db="EMBL/GenBank/DDBJ databases">
        <title>Draft genome of the bovine lungworm Dictyocaulus viviparus.</title>
        <authorList>
            <person name="Mitreva M."/>
        </authorList>
    </citation>
    <scope>NUCLEOTIDE SEQUENCE [LARGE SCALE GENOMIC DNA]</scope>
    <source>
        <strain evidence="2 3">HannoverDv2000</strain>
    </source>
</reference>
<proteinExistence type="predicted"/>
<dbReference type="EMBL" id="KN716515">
    <property type="protein sequence ID" value="KJH43915.1"/>
    <property type="molecule type" value="Genomic_DNA"/>
</dbReference>
<evidence type="ECO:0000256" key="1">
    <source>
        <dbReference type="SAM" id="MobiDB-lite"/>
    </source>
</evidence>
<feature type="region of interest" description="Disordered" evidence="1">
    <location>
        <begin position="42"/>
        <end position="72"/>
    </location>
</feature>
<gene>
    <name evidence="2" type="ORF">DICVIV_10051</name>
</gene>
<name>A0A0D8XGX9_DICVI</name>
<dbReference type="AlphaFoldDB" id="A0A0D8XGX9"/>
<evidence type="ECO:0000313" key="3">
    <source>
        <dbReference type="Proteomes" id="UP000053766"/>
    </source>
</evidence>
<accession>A0A0D8XGX9</accession>
<organism evidence="2 3">
    <name type="scientific">Dictyocaulus viviparus</name>
    <name type="common">Bovine lungworm</name>
    <dbReference type="NCBI Taxonomy" id="29172"/>
    <lineage>
        <taxon>Eukaryota</taxon>
        <taxon>Metazoa</taxon>
        <taxon>Ecdysozoa</taxon>
        <taxon>Nematoda</taxon>
        <taxon>Chromadorea</taxon>
        <taxon>Rhabditida</taxon>
        <taxon>Rhabditina</taxon>
        <taxon>Rhabditomorpha</taxon>
        <taxon>Strongyloidea</taxon>
        <taxon>Metastrongylidae</taxon>
        <taxon>Dictyocaulus</taxon>
    </lineage>
</organism>
<dbReference type="OrthoDB" id="5817194at2759"/>
<sequence>MKHDRCFLDSLTFLDGPPPGFFGQHPIGFFCDPYGERGQLPPVPAFPVATDTPHPLVHEGFGERTSPITGATNGGIVNNISNSLIPADFDHDMSGYQTLPAMYSNELKVHPMAGW</sequence>
<reference evidence="3" key="2">
    <citation type="journal article" date="2016" name="Sci. Rep.">
        <title>Dictyocaulus viviparus genome, variome and transcriptome elucidate lungworm biology and support future intervention.</title>
        <authorList>
            <person name="McNulty S.N."/>
            <person name="Strube C."/>
            <person name="Rosa B.A."/>
            <person name="Martin J.C."/>
            <person name="Tyagi R."/>
            <person name="Choi Y.J."/>
            <person name="Wang Q."/>
            <person name="Hallsworth Pepin K."/>
            <person name="Zhang X."/>
            <person name="Ozersky P."/>
            <person name="Wilson R.K."/>
            <person name="Sternberg P.W."/>
            <person name="Gasser R.B."/>
            <person name="Mitreva M."/>
        </authorList>
    </citation>
    <scope>NUCLEOTIDE SEQUENCE [LARGE SCALE GENOMIC DNA]</scope>
    <source>
        <strain evidence="3">HannoverDv2000</strain>
    </source>
</reference>
<protein>
    <submittedName>
        <fullName evidence="2">Uncharacterized protein</fullName>
    </submittedName>
</protein>
<dbReference type="STRING" id="29172.A0A0D8XGX9"/>
<keyword evidence="3" id="KW-1185">Reference proteome</keyword>
<evidence type="ECO:0000313" key="2">
    <source>
        <dbReference type="EMBL" id="KJH43915.1"/>
    </source>
</evidence>